<dbReference type="Pfam" id="PF02736">
    <property type="entry name" value="Myosin_N"/>
    <property type="match status" value="1"/>
</dbReference>
<comment type="similarity">
    <text evidence="1 8">Belongs to the TRAFAC class myosin-kinesin ATPase superfamily. Myosin family.</text>
</comment>
<name>A0AAD5E5I0_UMBRA</name>
<dbReference type="EMBL" id="MU620939">
    <property type="protein sequence ID" value="KAI8577583.1"/>
    <property type="molecule type" value="Genomic_DNA"/>
</dbReference>
<keyword evidence="2 8" id="KW-0547">Nucleotide-binding</keyword>
<gene>
    <name evidence="10" type="ORF">K450DRAFT_266360</name>
</gene>
<dbReference type="GO" id="GO:0051015">
    <property type="term" value="F:actin filament binding"/>
    <property type="evidence" value="ECO:0007669"/>
    <property type="project" value="TreeGrafter"/>
</dbReference>
<keyword evidence="7 8" id="KW-0009">Actin-binding</keyword>
<dbReference type="AlphaFoldDB" id="A0AAD5E5I0"/>
<dbReference type="GeneID" id="75918151"/>
<dbReference type="GO" id="GO:0000146">
    <property type="term" value="F:microfilament motor activity"/>
    <property type="evidence" value="ECO:0007669"/>
    <property type="project" value="TreeGrafter"/>
</dbReference>
<evidence type="ECO:0000256" key="2">
    <source>
        <dbReference type="ARBA" id="ARBA00022741"/>
    </source>
</evidence>
<dbReference type="PROSITE" id="PS51456">
    <property type="entry name" value="MYOSIN_MOTOR"/>
    <property type="match status" value="1"/>
</dbReference>
<keyword evidence="4" id="KW-0175">Coiled coil</keyword>
<evidence type="ECO:0000313" key="10">
    <source>
        <dbReference type="EMBL" id="KAI8577583.1"/>
    </source>
</evidence>
<dbReference type="RefSeq" id="XP_051442587.1">
    <property type="nucleotide sequence ID" value="XM_051592809.1"/>
</dbReference>
<dbReference type="InterPro" id="IPR036961">
    <property type="entry name" value="Kinesin_motor_dom_sf"/>
</dbReference>
<dbReference type="GO" id="GO:0007015">
    <property type="term" value="P:actin filament organization"/>
    <property type="evidence" value="ECO:0007669"/>
    <property type="project" value="TreeGrafter"/>
</dbReference>
<evidence type="ECO:0000256" key="5">
    <source>
        <dbReference type="ARBA" id="ARBA00023123"/>
    </source>
</evidence>
<comment type="caution">
    <text evidence="8">Lacks conserved residue(s) required for the propagation of feature annotation.</text>
</comment>
<evidence type="ECO:0000256" key="6">
    <source>
        <dbReference type="ARBA" id="ARBA00023175"/>
    </source>
</evidence>
<proteinExistence type="inferred from homology"/>
<dbReference type="SMART" id="SM00242">
    <property type="entry name" value="MYSc"/>
    <property type="match status" value="1"/>
</dbReference>
<sequence>MVQMSPTGGSSKLALNNLEYILEASTNEVADVVVHSAFSEQKWVWLEDKDEGYLPGQIVSGSQNQQSVQVALNDGKRQTCMLTISTGPNVEDAAQLTYLNEASVVQNLRLRYLSNKIYTYSALFLVAVNPFQSLPMYSDETVALYKNKRRGELPPHIFAAADQAYHDMIRNNENQSILITGESGAGKTESTKRVIQYLTTIASDQKIGKLEQQILQANPILEAFGNAQTVRNKNSSRFGKFIRIAFSLGGTICGAHIDYYLLEKSRVHHQSQKERNYHIFYQLLSADDEMKASLLLEGKLSDYRYLKDSSRVIEGVDDSLELQKTMVCAQDAFLRPNDPY</sequence>
<dbReference type="PANTHER" id="PTHR13140">
    <property type="entry name" value="MYOSIN"/>
    <property type="match status" value="1"/>
</dbReference>
<evidence type="ECO:0000256" key="3">
    <source>
        <dbReference type="ARBA" id="ARBA00022840"/>
    </source>
</evidence>
<dbReference type="GO" id="GO:0005737">
    <property type="term" value="C:cytoplasm"/>
    <property type="evidence" value="ECO:0007669"/>
    <property type="project" value="UniProtKB-ARBA"/>
</dbReference>
<reference evidence="10" key="2">
    <citation type="journal article" date="2022" name="Proc. Natl. Acad. Sci. U.S.A.">
        <title>Diploid-dominant life cycles characterize the early evolution of Fungi.</title>
        <authorList>
            <person name="Amses K.R."/>
            <person name="Simmons D.R."/>
            <person name="Longcore J.E."/>
            <person name="Mondo S.J."/>
            <person name="Seto K."/>
            <person name="Jeronimo G.H."/>
            <person name="Bonds A.E."/>
            <person name="Quandt C.A."/>
            <person name="Davis W.J."/>
            <person name="Chang Y."/>
            <person name="Federici B.A."/>
            <person name="Kuo A."/>
            <person name="LaButti K."/>
            <person name="Pangilinan J."/>
            <person name="Andreopoulos W."/>
            <person name="Tritt A."/>
            <person name="Riley R."/>
            <person name="Hundley H."/>
            <person name="Johnson J."/>
            <person name="Lipzen A."/>
            <person name="Barry K."/>
            <person name="Lang B.F."/>
            <person name="Cuomo C.A."/>
            <person name="Buchler N.E."/>
            <person name="Grigoriev I.V."/>
            <person name="Spatafora J.W."/>
            <person name="Stajich J.E."/>
            <person name="James T.Y."/>
        </authorList>
    </citation>
    <scope>NUCLEOTIDE SEQUENCE</scope>
    <source>
        <strain evidence="10">AG</strain>
    </source>
</reference>
<organism evidence="10 11">
    <name type="scientific">Umbelopsis ramanniana AG</name>
    <dbReference type="NCBI Taxonomy" id="1314678"/>
    <lineage>
        <taxon>Eukaryota</taxon>
        <taxon>Fungi</taxon>
        <taxon>Fungi incertae sedis</taxon>
        <taxon>Mucoromycota</taxon>
        <taxon>Mucoromycotina</taxon>
        <taxon>Umbelopsidomycetes</taxon>
        <taxon>Umbelopsidales</taxon>
        <taxon>Umbelopsidaceae</taxon>
        <taxon>Umbelopsis</taxon>
    </lineage>
</organism>
<dbReference type="InterPro" id="IPR001609">
    <property type="entry name" value="Myosin_head_motor_dom-like"/>
</dbReference>
<dbReference type="PRINTS" id="PR00193">
    <property type="entry name" value="MYOSINHEAVY"/>
</dbReference>
<dbReference type="InterPro" id="IPR027417">
    <property type="entry name" value="P-loop_NTPase"/>
</dbReference>
<dbReference type="GO" id="GO:0016020">
    <property type="term" value="C:membrane"/>
    <property type="evidence" value="ECO:0007669"/>
    <property type="project" value="TreeGrafter"/>
</dbReference>
<evidence type="ECO:0000256" key="1">
    <source>
        <dbReference type="ARBA" id="ARBA00008314"/>
    </source>
</evidence>
<keyword evidence="6 8" id="KW-0505">Motor protein</keyword>
<feature type="binding site" evidence="8">
    <location>
        <begin position="181"/>
        <end position="188"/>
    </location>
    <ligand>
        <name>ATP</name>
        <dbReference type="ChEBI" id="CHEBI:30616"/>
    </ligand>
</feature>
<evidence type="ECO:0000313" key="11">
    <source>
        <dbReference type="Proteomes" id="UP001206595"/>
    </source>
</evidence>
<comment type="caution">
    <text evidence="10">The sequence shown here is derived from an EMBL/GenBank/DDBJ whole genome shotgun (WGS) entry which is preliminary data.</text>
</comment>
<dbReference type="InterPro" id="IPR004009">
    <property type="entry name" value="SH3_Myosin"/>
</dbReference>
<protein>
    <recommendedName>
        <fullName evidence="9">Myosin motor domain-containing protein</fullName>
    </recommendedName>
</protein>
<keyword evidence="11" id="KW-1185">Reference proteome</keyword>
<dbReference type="GO" id="GO:0016459">
    <property type="term" value="C:myosin complex"/>
    <property type="evidence" value="ECO:0007669"/>
    <property type="project" value="UniProtKB-KW"/>
</dbReference>
<feature type="domain" description="Myosin motor" evidence="9">
    <location>
        <begin position="88"/>
        <end position="340"/>
    </location>
</feature>
<dbReference type="SUPFAM" id="SSF52540">
    <property type="entry name" value="P-loop containing nucleoside triphosphate hydrolases"/>
    <property type="match status" value="1"/>
</dbReference>
<dbReference type="Pfam" id="PF00063">
    <property type="entry name" value="Myosin_head"/>
    <property type="match status" value="1"/>
</dbReference>
<keyword evidence="3 8" id="KW-0067">ATP-binding</keyword>
<accession>A0AAD5E5I0</accession>
<evidence type="ECO:0000256" key="4">
    <source>
        <dbReference type="ARBA" id="ARBA00023054"/>
    </source>
</evidence>
<dbReference type="Proteomes" id="UP001206595">
    <property type="component" value="Unassembled WGS sequence"/>
</dbReference>
<keyword evidence="5 8" id="KW-0518">Myosin</keyword>
<evidence type="ECO:0000256" key="7">
    <source>
        <dbReference type="ARBA" id="ARBA00023203"/>
    </source>
</evidence>
<evidence type="ECO:0000256" key="8">
    <source>
        <dbReference type="PROSITE-ProRule" id="PRU00782"/>
    </source>
</evidence>
<dbReference type="FunFam" id="1.10.10.820:FF:000001">
    <property type="entry name" value="Myosin heavy chain"/>
    <property type="match status" value="1"/>
</dbReference>
<dbReference type="Gene3D" id="3.40.850.10">
    <property type="entry name" value="Kinesin motor domain"/>
    <property type="match status" value="1"/>
</dbReference>
<evidence type="ECO:0000259" key="9">
    <source>
        <dbReference type="PROSITE" id="PS51456"/>
    </source>
</evidence>
<reference evidence="10" key="1">
    <citation type="submission" date="2021-06" db="EMBL/GenBank/DDBJ databases">
        <authorList>
            <consortium name="DOE Joint Genome Institute"/>
            <person name="Mondo S.J."/>
            <person name="Amses K.R."/>
            <person name="Simmons D.R."/>
            <person name="Longcore J.E."/>
            <person name="Seto K."/>
            <person name="Alves G.H."/>
            <person name="Bonds A.E."/>
            <person name="Quandt C.A."/>
            <person name="Davis W.J."/>
            <person name="Chang Y."/>
            <person name="Letcher P.M."/>
            <person name="Powell M.J."/>
            <person name="Kuo A."/>
            <person name="Labutti K."/>
            <person name="Pangilinan J."/>
            <person name="Andreopoulos W."/>
            <person name="Tritt A."/>
            <person name="Riley R."/>
            <person name="Hundley H."/>
            <person name="Johnson J."/>
            <person name="Lipzen A."/>
            <person name="Barry K."/>
            <person name="Berbee M.L."/>
            <person name="Buchler N.E."/>
            <person name="Grigoriev I.V."/>
            <person name="Spatafora J.W."/>
            <person name="Stajich J.E."/>
            <person name="James T.Y."/>
        </authorList>
    </citation>
    <scope>NUCLEOTIDE SEQUENCE</scope>
    <source>
        <strain evidence="10">AG</strain>
    </source>
</reference>
<dbReference type="GO" id="GO:0005524">
    <property type="term" value="F:ATP binding"/>
    <property type="evidence" value="ECO:0007669"/>
    <property type="project" value="UniProtKB-UniRule"/>
</dbReference>
<dbReference type="PANTHER" id="PTHR13140:SF857">
    <property type="entry name" value="MYOSIN-11"/>
    <property type="match status" value="1"/>
</dbReference>